<evidence type="ECO:0000256" key="3">
    <source>
        <dbReference type="ARBA" id="ARBA00012054"/>
    </source>
</evidence>
<dbReference type="Gene3D" id="3.40.50.300">
    <property type="entry name" value="P-loop containing nucleotide triphosphate hydrolases"/>
    <property type="match status" value="1"/>
</dbReference>
<dbReference type="InterPro" id="IPR031322">
    <property type="entry name" value="Shikimate/glucono_kinase"/>
</dbReference>
<comment type="similarity">
    <text evidence="2 10">Belongs to the gluconokinase GntK/GntV family.</text>
</comment>
<comment type="pathway">
    <text evidence="1">Carbohydrate acid metabolism.</text>
</comment>
<dbReference type="GO" id="GO:0046316">
    <property type="term" value="F:gluconokinase activity"/>
    <property type="evidence" value="ECO:0007669"/>
    <property type="project" value="UniProtKB-EC"/>
</dbReference>
<organism evidence="11 12">
    <name type="scientific">Pandoraea iniqua</name>
    <dbReference type="NCBI Taxonomy" id="2508288"/>
    <lineage>
        <taxon>Bacteria</taxon>
        <taxon>Pseudomonadati</taxon>
        <taxon>Pseudomonadota</taxon>
        <taxon>Betaproteobacteria</taxon>
        <taxon>Burkholderiales</taxon>
        <taxon>Burkholderiaceae</taxon>
        <taxon>Pandoraea</taxon>
    </lineage>
</organism>
<keyword evidence="6 10" id="KW-0418">Kinase</keyword>
<evidence type="ECO:0000256" key="2">
    <source>
        <dbReference type="ARBA" id="ARBA00008420"/>
    </source>
</evidence>
<evidence type="ECO:0000256" key="10">
    <source>
        <dbReference type="RuleBase" id="RU363066"/>
    </source>
</evidence>
<evidence type="ECO:0000313" key="11">
    <source>
        <dbReference type="EMBL" id="VVD83880.1"/>
    </source>
</evidence>
<reference evidence="11 12" key="1">
    <citation type="submission" date="2019-08" db="EMBL/GenBank/DDBJ databases">
        <authorList>
            <person name="Peeters C."/>
        </authorList>
    </citation>
    <scope>NUCLEOTIDE SEQUENCE [LARGE SCALE GENOMIC DNA]</scope>
    <source>
        <strain evidence="11 12">LMG 31115</strain>
    </source>
</reference>
<protein>
    <recommendedName>
        <fullName evidence="3 10">Gluconokinase</fullName>
        <ecNumber evidence="3 10">2.7.1.12</ecNumber>
    </recommendedName>
</protein>
<comment type="catalytic activity">
    <reaction evidence="9 10">
        <text>D-gluconate + ATP = 6-phospho-D-gluconate + ADP + H(+)</text>
        <dbReference type="Rhea" id="RHEA:19433"/>
        <dbReference type="ChEBI" id="CHEBI:15378"/>
        <dbReference type="ChEBI" id="CHEBI:18391"/>
        <dbReference type="ChEBI" id="CHEBI:30616"/>
        <dbReference type="ChEBI" id="CHEBI:58759"/>
        <dbReference type="ChEBI" id="CHEBI:456216"/>
        <dbReference type="EC" id="2.7.1.12"/>
    </reaction>
</comment>
<dbReference type="Proteomes" id="UP000333828">
    <property type="component" value="Unassembled WGS sequence"/>
</dbReference>
<evidence type="ECO:0000256" key="8">
    <source>
        <dbReference type="ARBA" id="ARBA00023064"/>
    </source>
</evidence>
<evidence type="ECO:0000256" key="4">
    <source>
        <dbReference type="ARBA" id="ARBA00022679"/>
    </source>
</evidence>
<dbReference type="GO" id="GO:0005737">
    <property type="term" value="C:cytoplasm"/>
    <property type="evidence" value="ECO:0007669"/>
    <property type="project" value="TreeGrafter"/>
</dbReference>
<proteinExistence type="inferred from homology"/>
<dbReference type="InterPro" id="IPR027417">
    <property type="entry name" value="P-loop_NTPase"/>
</dbReference>
<keyword evidence="12" id="KW-1185">Reference proteome</keyword>
<dbReference type="GO" id="GO:0019521">
    <property type="term" value="P:D-gluconate metabolic process"/>
    <property type="evidence" value="ECO:0007669"/>
    <property type="project" value="UniProtKB-KW"/>
</dbReference>
<keyword evidence="5 10" id="KW-0547">Nucleotide-binding</keyword>
<dbReference type="PANTHER" id="PTHR43442">
    <property type="entry name" value="GLUCONOKINASE-RELATED"/>
    <property type="match status" value="1"/>
</dbReference>
<name>A0A5E4T724_9BURK</name>
<evidence type="ECO:0000256" key="1">
    <source>
        <dbReference type="ARBA" id="ARBA00004761"/>
    </source>
</evidence>
<dbReference type="AlphaFoldDB" id="A0A5E4T724"/>
<evidence type="ECO:0000256" key="6">
    <source>
        <dbReference type="ARBA" id="ARBA00022777"/>
    </source>
</evidence>
<evidence type="ECO:0000256" key="7">
    <source>
        <dbReference type="ARBA" id="ARBA00022840"/>
    </source>
</evidence>
<dbReference type="InterPro" id="IPR006001">
    <property type="entry name" value="Therm_gnt_kin"/>
</dbReference>
<evidence type="ECO:0000256" key="5">
    <source>
        <dbReference type="ARBA" id="ARBA00022741"/>
    </source>
</evidence>
<keyword evidence="4 10" id="KW-0808">Transferase</keyword>
<evidence type="ECO:0000313" key="12">
    <source>
        <dbReference type="Proteomes" id="UP000333828"/>
    </source>
</evidence>
<accession>A0A5E4T724</accession>
<dbReference type="SUPFAM" id="SSF52540">
    <property type="entry name" value="P-loop containing nucleoside triphosphate hydrolases"/>
    <property type="match status" value="1"/>
</dbReference>
<dbReference type="Pfam" id="PF01202">
    <property type="entry name" value="SKI"/>
    <property type="match status" value="1"/>
</dbReference>
<dbReference type="GO" id="GO:0005524">
    <property type="term" value="F:ATP binding"/>
    <property type="evidence" value="ECO:0007669"/>
    <property type="project" value="UniProtKB-KW"/>
</dbReference>
<keyword evidence="7 10" id="KW-0067">ATP-binding</keyword>
<dbReference type="EC" id="2.7.1.12" evidence="3 10"/>
<sequence length="180" mass="19399">MIVVVMGVSGSGKSTVGQMLADRLGCGFSDADSFHSAANINKMRRGEALDDSDRAPWLAAIREAIVARRVAGRHHVFACSALRSRYRDVLGEHDGDVVFVYLKGAPEVIGERLASRGGHFFDPALLQSQFDTLEEPRDALVIDIRESPEAIVETLLHKLAACPGGIPLTPNTPGKPARVQ</sequence>
<dbReference type="CDD" id="cd02021">
    <property type="entry name" value="GntK"/>
    <property type="match status" value="1"/>
</dbReference>
<dbReference type="NCBIfam" id="TIGR01313">
    <property type="entry name" value="therm_gnt_kin"/>
    <property type="match status" value="1"/>
</dbReference>
<dbReference type="RefSeq" id="WP_150683285.1">
    <property type="nucleotide sequence ID" value="NZ_CABPSI010000001.1"/>
</dbReference>
<dbReference type="FunFam" id="3.40.50.300:FF:000522">
    <property type="entry name" value="Gluconokinase"/>
    <property type="match status" value="1"/>
</dbReference>
<keyword evidence="8" id="KW-0311">Gluconate utilization</keyword>
<gene>
    <name evidence="11" type="ORF">PIN31115_01253</name>
</gene>
<evidence type="ECO:0000256" key="9">
    <source>
        <dbReference type="ARBA" id="ARBA00048090"/>
    </source>
</evidence>
<dbReference type="PANTHER" id="PTHR43442:SF3">
    <property type="entry name" value="GLUCONOKINASE-RELATED"/>
    <property type="match status" value="1"/>
</dbReference>
<dbReference type="EMBL" id="CABPSI010000001">
    <property type="protein sequence ID" value="VVD83880.1"/>
    <property type="molecule type" value="Genomic_DNA"/>
</dbReference>